<evidence type="ECO:0000313" key="2">
    <source>
        <dbReference type="EMBL" id="KNC87230.1"/>
    </source>
</evidence>
<evidence type="ECO:0000256" key="1">
    <source>
        <dbReference type="SAM" id="MobiDB-lite"/>
    </source>
</evidence>
<sequence length="259" mass="29673">MQATSFAPKPKRKWAKTSQYEIREPTRRSTRSTRNSDVNYKDDSIPLKDVALQEQRLRTSKELYKRPVRNNSAKTVAVPPPNSIRHLDMNYNTFSGFEGKFFPEVIEGGAMKRAVMEALASPKRPVYNKMSGIQEWRNAIVLFINLDSSYQNTFQENYAKLIWYAQSRQTVESPVICRLLRSLAPGDFTDCGHEKCADRTKAEVHVFCRPPAQPYFYLGSVNAASLQDREKLPLKFILSLAQAKNLRESDIFLETLNGI</sequence>
<proteinExistence type="predicted"/>
<gene>
    <name evidence="2" type="ORF">SARC_00665</name>
</gene>
<evidence type="ECO:0000313" key="3">
    <source>
        <dbReference type="Proteomes" id="UP000054560"/>
    </source>
</evidence>
<dbReference type="RefSeq" id="XP_014161132.1">
    <property type="nucleotide sequence ID" value="XM_014305657.1"/>
</dbReference>
<protein>
    <submittedName>
        <fullName evidence="2">Uncharacterized protein</fullName>
    </submittedName>
</protein>
<dbReference type="GeneID" id="25901169"/>
<dbReference type="AlphaFoldDB" id="A0A0L0GDZ1"/>
<dbReference type="Proteomes" id="UP000054560">
    <property type="component" value="Unassembled WGS sequence"/>
</dbReference>
<dbReference type="STRING" id="667725.A0A0L0GDZ1"/>
<keyword evidence="3" id="KW-1185">Reference proteome</keyword>
<dbReference type="OrthoDB" id="496922at2759"/>
<feature type="region of interest" description="Disordered" evidence="1">
    <location>
        <begin position="1"/>
        <end position="42"/>
    </location>
</feature>
<accession>A0A0L0GDZ1</accession>
<organism evidence="2 3">
    <name type="scientific">Sphaeroforma arctica JP610</name>
    <dbReference type="NCBI Taxonomy" id="667725"/>
    <lineage>
        <taxon>Eukaryota</taxon>
        <taxon>Ichthyosporea</taxon>
        <taxon>Ichthyophonida</taxon>
        <taxon>Sphaeroforma</taxon>
    </lineage>
</organism>
<reference evidence="2 3" key="1">
    <citation type="submission" date="2011-02" db="EMBL/GenBank/DDBJ databases">
        <title>The Genome Sequence of Sphaeroforma arctica JP610.</title>
        <authorList>
            <consortium name="The Broad Institute Genome Sequencing Platform"/>
            <person name="Russ C."/>
            <person name="Cuomo C."/>
            <person name="Young S.K."/>
            <person name="Zeng Q."/>
            <person name="Gargeya S."/>
            <person name="Alvarado L."/>
            <person name="Berlin A."/>
            <person name="Chapman S.B."/>
            <person name="Chen Z."/>
            <person name="Freedman E."/>
            <person name="Gellesch M."/>
            <person name="Goldberg J."/>
            <person name="Griggs A."/>
            <person name="Gujja S."/>
            <person name="Heilman E."/>
            <person name="Heiman D."/>
            <person name="Howarth C."/>
            <person name="Mehta T."/>
            <person name="Neiman D."/>
            <person name="Pearson M."/>
            <person name="Roberts A."/>
            <person name="Saif S."/>
            <person name="Shea T."/>
            <person name="Shenoy N."/>
            <person name="Sisk P."/>
            <person name="Stolte C."/>
            <person name="Sykes S."/>
            <person name="White J."/>
            <person name="Yandava C."/>
            <person name="Burger G."/>
            <person name="Gray M.W."/>
            <person name="Holland P.W.H."/>
            <person name="King N."/>
            <person name="Lang F.B.F."/>
            <person name="Roger A.J."/>
            <person name="Ruiz-Trillo I."/>
            <person name="Haas B."/>
            <person name="Nusbaum C."/>
            <person name="Birren B."/>
        </authorList>
    </citation>
    <scope>NUCLEOTIDE SEQUENCE [LARGE SCALE GENOMIC DNA]</scope>
    <source>
        <strain evidence="2 3">JP610</strain>
    </source>
</reference>
<name>A0A0L0GDZ1_9EUKA</name>
<dbReference type="EMBL" id="KQ241618">
    <property type="protein sequence ID" value="KNC87230.1"/>
    <property type="molecule type" value="Genomic_DNA"/>
</dbReference>